<dbReference type="PANTHER" id="PTHR42718:SF9">
    <property type="entry name" value="MAJOR FACILITATOR SUPERFAMILY MULTIDRUG TRANSPORTER MFSC"/>
    <property type="match status" value="1"/>
</dbReference>
<evidence type="ECO:0000256" key="4">
    <source>
        <dbReference type="ARBA" id="ARBA00022989"/>
    </source>
</evidence>
<feature type="transmembrane region" description="Helical" evidence="7">
    <location>
        <begin position="365"/>
        <end position="385"/>
    </location>
</feature>
<dbReference type="EMBL" id="KV748454">
    <property type="protein sequence ID" value="OCL15390.1"/>
    <property type="molecule type" value="Genomic_DNA"/>
</dbReference>
<protein>
    <submittedName>
        <fullName evidence="9">MFS general substrate transporter</fullName>
    </submittedName>
</protein>
<evidence type="ECO:0000256" key="6">
    <source>
        <dbReference type="SAM" id="MobiDB-lite"/>
    </source>
</evidence>
<dbReference type="Pfam" id="PF07690">
    <property type="entry name" value="MFS_1"/>
    <property type="match status" value="1"/>
</dbReference>
<evidence type="ECO:0000313" key="10">
    <source>
        <dbReference type="Proteomes" id="UP000250140"/>
    </source>
</evidence>
<keyword evidence="3 7" id="KW-0812">Transmembrane</keyword>
<dbReference type="InterPro" id="IPR036259">
    <property type="entry name" value="MFS_trans_sf"/>
</dbReference>
<feature type="transmembrane region" description="Helical" evidence="7">
    <location>
        <begin position="397"/>
        <end position="415"/>
    </location>
</feature>
<evidence type="ECO:0000256" key="5">
    <source>
        <dbReference type="ARBA" id="ARBA00023136"/>
    </source>
</evidence>
<feature type="transmembrane region" description="Helical" evidence="7">
    <location>
        <begin position="109"/>
        <end position="126"/>
    </location>
</feature>
<feature type="transmembrane region" description="Helical" evidence="7">
    <location>
        <begin position="421"/>
        <end position="447"/>
    </location>
</feature>
<feature type="compositionally biased region" description="Polar residues" evidence="6">
    <location>
        <begin position="228"/>
        <end position="247"/>
    </location>
</feature>
<feature type="region of interest" description="Disordered" evidence="6">
    <location>
        <begin position="226"/>
        <end position="247"/>
    </location>
</feature>
<feature type="transmembrane region" description="Helical" evidence="7">
    <location>
        <begin position="79"/>
        <end position="97"/>
    </location>
</feature>
<organism evidence="9 10">
    <name type="scientific">Glonium stellatum</name>
    <dbReference type="NCBI Taxonomy" id="574774"/>
    <lineage>
        <taxon>Eukaryota</taxon>
        <taxon>Fungi</taxon>
        <taxon>Dikarya</taxon>
        <taxon>Ascomycota</taxon>
        <taxon>Pezizomycotina</taxon>
        <taxon>Dothideomycetes</taxon>
        <taxon>Pleosporomycetidae</taxon>
        <taxon>Gloniales</taxon>
        <taxon>Gloniaceae</taxon>
        <taxon>Glonium</taxon>
    </lineage>
</organism>
<evidence type="ECO:0000256" key="1">
    <source>
        <dbReference type="ARBA" id="ARBA00004141"/>
    </source>
</evidence>
<dbReference type="SUPFAM" id="SSF103473">
    <property type="entry name" value="MFS general substrate transporter"/>
    <property type="match status" value="2"/>
</dbReference>
<feature type="transmembrane region" description="Helical" evidence="7">
    <location>
        <begin position="196"/>
        <end position="218"/>
    </location>
</feature>
<feature type="transmembrane region" description="Helical" evidence="7">
    <location>
        <begin position="459"/>
        <end position="484"/>
    </location>
</feature>
<evidence type="ECO:0000313" key="9">
    <source>
        <dbReference type="EMBL" id="OCL15390.1"/>
    </source>
</evidence>
<comment type="subcellular location">
    <subcellularLocation>
        <location evidence="1">Membrane</location>
        <topology evidence="1">Multi-pass membrane protein</topology>
    </subcellularLocation>
</comment>
<feature type="transmembrane region" description="Helical" evidence="7">
    <location>
        <begin position="138"/>
        <end position="159"/>
    </location>
</feature>
<feature type="transmembrane region" description="Helical" evidence="7">
    <location>
        <begin position="261"/>
        <end position="283"/>
    </location>
</feature>
<sequence length="553" mass="59004">MPVFSRLGSLMPRESSCGISVSAISKWLQERPQKIHARSPYFILVVVCSAMFLDLANLSAITIALPTIEKQFSVHVGDLQWVISAYALTFGAFLLLGGRGGDMFGHRNILIFGMSFFALFTLVSALSPNFIGLVIARAFQGIGAAFTVPSAQAYIALFFSEPKAKATALGYWAASGSVGFVVGLILGGVLTDFVGWRWIFWISLMISAVVIPSACLVLPPTDTKREAPSNQTNMEASNAEESGPTTTPGLYRISRSILNRLIRFDVLGIGLGLSGILLLNYALSTANSLGWGSGQILGTLIPAVLLLAFFGFQENRAAVSLLPSHLFRSLSFNLTLILAAISFAIRQGCTYFLTLQLQSYGASPVHTSVLFLPLGITALLFFPVSGKILGKIGARNMYILGHILALAGVLLFSFITPTTSYFAFTFPGMILYLLGIGCVYFTSNVLVVSAATKSDQGVAAAMFNVAVQVGGSVLGLAVLTAVAQGITKRYGDGVEKVGQVGYRAVYYSCAILCVVGFFISVFGIEVASKNPGARPSVQEVADAHEMVPVEEER</sequence>
<feature type="transmembrane region" description="Helical" evidence="7">
    <location>
        <begin position="289"/>
        <end position="312"/>
    </location>
</feature>
<dbReference type="PROSITE" id="PS50850">
    <property type="entry name" value="MFS"/>
    <property type="match status" value="1"/>
</dbReference>
<evidence type="ECO:0000256" key="3">
    <source>
        <dbReference type="ARBA" id="ARBA00022692"/>
    </source>
</evidence>
<dbReference type="Proteomes" id="UP000250140">
    <property type="component" value="Unassembled WGS sequence"/>
</dbReference>
<keyword evidence="4 7" id="KW-1133">Transmembrane helix</keyword>
<feature type="transmembrane region" description="Helical" evidence="7">
    <location>
        <begin position="171"/>
        <end position="190"/>
    </location>
</feature>
<dbReference type="GO" id="GO:0016020">
    <property type="term" value="C:membrane"/>
    <property type="evidence" value="ECO:0007669"/>
    <property type="project" value="UniProtKB-SubCell"/>
</dbReference>
<feature type="transmembrane region" description="Helical" evidence="7">
    <location>
        <begin position="332"/>
        <end position="353"/>
    </location>
</feature>
<feature type="domain" description="Major facilitator superfamily (MFS) profile" evidence="8">
    <location>
        <begin position="43"/>
        <end position="528"/>
    </location>
</feature>
<reference evidence="9 10" key="1">
    <citation type="journal article" date="2016" name="Nat. Commun.">
        <title>Ectomycorrhizal ecology is imprinted in the genome of the dominant symbiotic fungus Cenococcum geophilum.</title>
        <authorList>
            <consortium name="DOE Joint Genome Institute"/>
            <person name="Peter M."/>
            <person name="Kohler A."/>
            <person name="Ohm R.A."/>
            <person name="Kuo A."/>
            <person name="Krutzmann J."/>
            <person name="Morin E."/>
            <person name="Arend M."/>
            <person name="Barry K.W."/>
            <person name="Binder M."/>
            <person name="Choi C."/>
            <person name="Clum A."/>
            <person name="Copeland A."/>
            <person name="Grisel N."/>
            <person name="Haridas S."/>
            <person name="Kipfer T."/>
            <person name="LaButti K."/>
            <person name="Lindquist E."/>
            <person name="Lipzen A."/>
            <person name="Maire R."/>
            <person name="Meier B."/>
            <person name="Mihaltcheva S."/>
            <person name="Molinier V."/>
            <person name="Murat C."/>
            <person name="Poggeler S."/>
            <person name="Quandt C.A."/>
            <person name="Sperisen C."/>
            <person name="Tritt A."/>
            <person name="Tisserant E."/>
            <person name="Crous P.W."/>
            <person name="Henrissat B."/>
            <person name="Nehls U."/>
            <person name="Egli S."/>
            <person name="Spatafora J.W."/>
            <person name="Grigoriev I.V."/>
            <person name="Martin F.M."/>
        </authorList>
    </citation>
    <scope>NUCLEOTIDE SEQUENCE [LARGE SCALE GENOMIC DNA]</scope>
    <source>
        <strain evidence="9 10">CBS 207.34</strain>
    </source>
</reference>
<dbReference type="OrthoDB" id="2130629at2759"/>
<dbReference type="Gene3D" id="1.20.1720.10">
    <property type="entry name" value="Multidrug resistance protein D"/>
    <property type="match status" value="1"/>
</dbReference>
<keyword evidence="5 7" id="KW-0472">Membrane</keyword>
<feature type="transmembrane region" description="Helical" evidence="7">
    <location>
        <begin position="504"/>
        <end position="524"/>
    </location>
</feature>
<gene>
    <name evidence="9" type="ORF">AOQ84DRAFT_435040</name>
</gene>
<proteinExistence type="predicted"/>
<keyword evidence="2" id="KW-0813">Transport</keyword>
<name>A0A8E2FF05_9PEZI</name>
<evidence type="ECO:0000256" key="7">
    <source>
        <dbReference type="SAM" id="Phobius"/>
    </source>
</evidence>
<evidence type="ECO:0000259" key="8">
    <source>
        <dbReference type="PROSITE" id="PS50850"/>
    </source>
</evidence>
<feature type="transmembrane region" description="Helical" evidence="7">
    <location>
        <begin position="41"/>
        <end position="67"/>
    </location>
</feature>
<dbReference type="GO" id="GO:0022857">
    <property type="term" value="F:transmembrane transporter activity"/>
    <property type="evidence" value="ECO:0007669"/>
    <property type="project" value="InterPro"/>
</dbReference>
<accession>A0A8E2FF05</accession>
<dbReference type="AlphaFoldDB" id="A0A8E2FF05"/>
<evidence type="ECO:0000256" key="2">
    <source>
        <dbReference type="ARBA" id="ARBA00022448"/>
    </source>
</evidence>
<keyword evidence="10" id="KW-1185">Reference proteome</keyword>
<dbReference type="PANTHER" id="PTHR42718">
    <property type="entry name" value="MAJOR FACILITATOR SUPERFAMILY MULTIDRUG TRANSPORTER MFSC"/>
    <property type="match status" value="1"/>
</dbReference>
<dbReference type="InterPro" id="IPR011701">
    <property type="entry name" value="MFS"/>
</dbReference>
<dbReference type="InterPro" id="IPR020846">
    <property type="entry name" value="MFS_dom"/>
</dbReference>
<dbReference type="Gene3D" id="1.20.1250.20">
    <property type="entry name" value="MFS general substrate transporter like domains"/>
    <property type="match status" value="1"/>
</dbReference>